<dbReference type="AlphaFoldDB" id="A0A5R8KDR5"/>
<accession>A0A5R8KDR5</accession>
<sequence>MKRIVFLLSLLVSASLHAAESKPNIIFILADDLGYGDLGCYGQQRIKTPNLDRMAEEGMRFTSVYSGATVCAPSRSVLMTGKHTGNTRVRGNAGQNEPARQALRDEDVTVAEVLKDSGYYTGLIGKWGLGDVGGAESGLPRKQGFDEFYGYLNQRHAHNYYPTFLWRNETREKLRNTVPDETPEGAGKSDNKLDYTHDLFAEEALKFIKTHGENQKQPFFLYLALTTPHANNEAKQEGMEVPDFGDYAKEDWPDAQKGFAAMVSRLDRDVGRVLDRLKELGIDKNTLVIFSSDNGPHKEGGHIPAYFNSAGEFRGIKRDHTDGGIRVPTIAWWPGKVPGGKVSDAVWYFADALPTFGALASGKIPDGLDGLDVTPTLMGEAQPELAERFLYWEFHERGFVQASRWKNWKAIRPEPNAALTLYDLSKDVKEEVNVASENPEVVEAFESYLKTARTETADWPITAPKRGNKKN</sequence>
<keyword evidence="4" id="KW-1185">Reference proteome</keyword>
<dbReference type="InterPro" id="IPR052701">
    <property type="entry name" value="GAG_Ulvan_Degrading_Sulfatases"/>
</dbReference>
<dbReference type="InterPro" id="IPR017850">
    <property type="entry name" value="Alkaline_phosphatase_core_sf"/>
</dbReference>
<evidence type="ECO:0000313" key="3">
    <source>
        <dbReference type="EMBL" id="TLD70397.1"/>
    </source>
</evidence>
<proteinExistence type="predicted"/>
<evidence type="ECO:0000256" key="1">
    <source>
        <dbReference type="SAM" id="SignalP"/>
    </source>
</evidence>
<reference evidence="3 4" key="1">
    <citation type="submission" date="2019-05" db="EMBL/GenBank/DDBJ databases">
        <title>Verrucobacter flavum gen. nov., sp. nov. a new member of the family Verrucomicrobiaceae.</title>
        <authorList>
            <person name="Szuroczki S."/>
            <person name="Abbaszade G."/>
            <person name="Szabo A."/>
            <person name="Felfoldi T."/>
            <person name="Schumann P."/>
            <person name="Boka K."/>
            <person name="Keki Z."/>
            <person name="Toumi M."/>
            <person name="Toth E."/>
        </authorList>
    </citation>
    <scope>NUCLEOTIDE SEQUENCE [LARGE SCALE GENOMIC DNA]</scope>
    <source>
        <strain evidence="3 4">MG-N-17</strain>
    </source>
</reference>
<dbReference type="CDD" id="cd16145">
    <property type="entry name" value="ARS_like"/>
    <property type="match status" value="1"/>
</dbReference>
<dbReference type="PANTHER" id="PTHR43751:SF3">
    <property type="entry name" value="SULFATASE N-TERMINAL DOMAIN-CONTAINING PROTEIN"/>
    <property type="match status" value="1"/>
</dbReference>
<name>A0A5R8KDR5_9BACT</name>
<dbReference type="RefSeq" id="WP_138086453.1">
    <property type="nucleotide sequence ID" value="NZ_VAUV01000008.1"/>
</dbReference>
<feature type="chain" id="PRO_5024307175" evidence="1">
    <location>
        <begin position="19"/>
        <end position="471"/>
    </location>
</feature>
<feature type="domain" description="Sulfatase N-terminal" evidence="2">
    <location>
        <begin position="23"/>
        <end position="360"/>
    </location>
</feature>
<evidence type="ECO:0000313" key="4">
    <source>
        <dbReference type="Proteomes" id="UP000306196"/>
    </source>
</evidence>
<dbReference type="Proteomes" id="UP000306196">
    <property type="component" value="Unassembled WGS sequence"/>
</dbReference>
<feature type="signal peptide" evidence="1">
    <location>
        <begin position="1"/>
        <end position="18"/>
    </location>
</feature>
<dbReference type="Gene3D" id="3.30.1120.10">
    <property type="match status" value="1"/>
</dbReference>
<dbReference type="SUPFAM" id="SSF53649">
    <property type="entry name" value="Alkaline phosphatase-like"/>
    <property type="match status" value="1"/>
</dbReference>
<gene>
    <name evidence="3" type="ORF">FEM03_11735</name>
</gene>
<protein>
    <submittedName>
        <fullName evidence="3">Arylsulfatase</fullName>
    </submittedName>
</protein>
<keyword evidence="1" id="KW-0732">Signal</keyword>
<evidence type="ECO:0000259" key="2">
    <source>
        <dbReference type="Pfam" id="PF00884"/>
    </source>
</evidence>
<comment type="caution">
    <text evidence="3">The sequence shown here is derived from an EMBL/GenBank/DDBJ whole genome shotgun (WGS) entry which is preliminary data.</text>
</comment>
<dbReference type="InterPro" id="IPR000917">
    <property type="entry name" value="Sulfatase_N"/>
</dbReference>
<organism evidence="3 4">
    <name type="scientific">Phragmitibacter flavus</name>
    <dbReference type="NCBI Taxonomy" id="2576071"/>
    <lineage>
        <taxon>Bacteria</taxon>
        <taxon>Pseudomonadati</taxon>
        <taxon>Verrucomicrobiota</taxon>
        <taxon>Verrucomicrobiia</taxon>
        <taxon>Verrucomicrobiales</taxon>
        <taxon>Verrucomicrobiaceae</taxon>
        <taxon>Phragmitibacter</taxon>
    </lineage>
</organism>
<dbReference type="Pfam" id="PF00884">
    <property type="entry name" value="Sulfatase"/>
    <property type="match status" value="1"/>
</dbReference>
<dbReference type="Gene3D" id="3.40.720.10">
    <property type="entry name" value="Alkaline Phosphatase, subunit A"/>
    <property type="match status" value="1"/>
</dbReference>
<dbReference type="OrthoDB" id="9762324at2"/>
<dbReference type="EMBL" id="VAUV01000008">
    <property type="protein sequence ID" value="TLD70397.1"/>
    <property type="molecule type" value="Genomic_DNA"/>
</dbReference>
<dbReference type="PANTHER" id="PTHR43751">
    <property type="entry name" value="SULFATASE"/>
    <property type="match status" value="1"/>
</dbReference>